<evidence type="ECO:0000256" key="2">
    <source>
        <dbReference type="SAM" id="SignalP"/>
    </source>
</evidence>
<keyword evidence="2" id="KW-0732">Signal</keyword>
<keyword evidence="1" id="KW-0812">Transmembrane</keyword>
<evidence type="ECO:0000313" key="3">
    <source>
        <dbReference type="EMBL" id="MBW77959.1"/>
    </source>
</evidence>
<name>A0A2M4DK91_ANODA</name>
<feature type="transmembrane region" description="Helical" evidence="1">
    <location>
        <begin position="50"/>
        <end position="69"/>
    </location>
</feature>
<keyword evidence="1" id="KW-1133">Transmembrane helix</keyword>
<organism evidence="3">
    <name type="scientific">Anopheles darlingi</name>
    <name type="common">Mosquito</name>
    <dbReference type="NCBI Taxonomy" id="43151"/>
    <lineage>
        <taxon>Eukaryota</taxon>
        <taxon>Metazoa</taxon>
        <taxon>Ecdysozoa</taxon>
        <taxon>Arthropoda</taxon>
        <taxon>Hexapoda</taxon>
        <taxon>Insecta</taxon>
        <taxon>Pterygota</taxon>
        <taxon>Neoptera</taxon>
        <taxon>Endopterygota</taxon>
        <taxon>Diptera</taxon>
        <taxon>Nematocera</taxon>
        <taxon>Culicoidea</taxon>
        <taxon>Culicidae</taxon>
        <taxon>Anophelinae</taxon>
        <taxon>Anopheles</taxon>
    </lineage>
</organism>
<proteinExistence type="predicted"/>
<dbReference type="AlphaFoldDB" id="A0A2M4DK91"/>
<sequence length="94" mass="9162">MMERVGMAEAFFGGALLLLLAGGPVADEEPELGATGAPAPTVGTVVDAAPAAAAAAADAAVVVVVVVVADRLRLRLRAACTADTVGDLSSTGIM</sequence>
<protein>
    <recommendedName>
        <fullName evidence="4">Secreted protein</fullName>
    </recommendedName>
</protein>
<feature type="signal peptide" evidence="2">
    <location>
        <begin position="1"/>
        <end position="26"/>
    </location>
</feature>
<accession>A0A2M4DK91</accession>
<evidence type="ECO:0008006" key="4">
    <source>
        <dbReference type="Google" id="ProtNLM"/>
    </source>
</evidence>
<evidence type="ECO:0000256" key="1">
    <source>
        <dbReference type="SAM" id="Phobius"/>
    </source>
</evidence>
<keyword evidence="1" id="KW-0472">Membrane</keyword>
<reference evidence="3" key="1">
    <citation type="submission" date="2018-01" db="EMBL/GenBank/DDBJ databases">
        <title>An insight into the sialome of Amazonian anophelines.</title>
        <authorList>
            <person name="Ribeiro J.M."/>
            <person name="Scarpassa V."/>
            <person name="Calvo E."/>
        </authorList>
    </citation>
    <scope>NUCLEOTIDE SEQUENCE</scope>
</reference>
<feature type="chain" id="PRO_5014759933" description="Secreted protein" evidence="2">
    <location>
        <begin position="27"/>
        <end position="94"/>
    </location>
</feature>
<dbReference type="EMBL" id="GGFL01013781">
    <property type="protein sequence ID" value="MBW77959.1"/>
    <property type="molecule type" value="Transcribed_RNA"/>
</dbReference>